<feature type="transmembrane region" description="Helical" evidence="6">
    <location>
        <begin position="101"/>
        <end position="128"/>
    </location>
</feature>
<accession>A0ABD3UVG5</accession>
<feature type="transmembrane region" description="Helical" evidence="6">
    <location>
        <begin position="140"/>
        <end position="165"/>
    </location>
</feature>
<evidence type="ECO:0000313" key="7">
    <source>
        <dbReference type="EMBL" id="KAL3852751.1"/>
    </source>
</evidence>
<keyword evidence="3 6" id="KW-1133">Transmembrane helix</keyword>
<proteinExistence type="predicted"/>
<dbReference type="Proteomes" id="UP001634394">
    <property type="component" value="Unassembled WGS sequence"/>
</dbReference>
<gene>
    <name evidence="7" type="ORF">ACJMK2_016368</name>
</gene>
<reference evidence="7 8" key="1">
    <citation type="submission" date="2024-11" db="EMBL/GenBank/DDBJ databases">
        <title>Chromosome-level genome assembly of the freshwater bivalve Anodonta woodiana.</title>
        <authorList>
            <person name="Chen X."/>
        </authorList>
    </citation>
    <scope>NUCLEOTIDE SEQUENCE [LARGE SCALE GENOMIC DNA]</scope>
    <source>
        <strain evidence="7">MN2024</strain>
        <tissue evidence="7">Gills</tissue>
    </source>
</reference>
<evidence type="ECO:0000256" key="4">
    <source>
        <dbReference type="ARBA" id="ARBA00023136"/>
    </source>
</evidence>
<feature type="compositionally biased region" description="Polar residues" evidence="5">
    <location>
        <begin position="310"/>
        <end position="332"/>
    </location>
</feature>
<feature type="compositionally biased region" description="Basic and acidic residues" evidence="5">
    <location>
        <begin position="7"/>
        <end position="40"/>
    </location>
</feature>
<feature type="compositionally biased region" description="Polar residues" evidence="5">
    <location>
        <begin position="289"/>
        <end position="302"/>
    </location>
</feature>
<dbReference type="PANTHER" id="PTHR21676">
    <property type="entry name" value="PROTEIN STUM"/>
    <property type="match status" value="1"/>
</dbReference>
<feature type="region of interest" description="Disordered" evidence="5">
    <location>
        <begin position="1"/>
        <end position="91"/>
    </location>
</feature>
<name>A0ABD3UVG5_SINWO</name>
<evidence type="ECO:0000256" key="5">
    <source>
        <dbReference type="SAM" id="MobiDB-lite"/>
    </source>
</evidence>
<evidence type="ECO:0000256" key="3">
    <source>
        <dbReference type="ARBA" id="ARBA00022989"/>
    </source>
</evidence>
<feature type="region of interest" description="Disordered" evidence="5">
    <location>
        <begin position="283"/>
        <end position="339"/>
    </location>
</feature>
<feature type="region of interest" description="Disordered" evidence="5">
    <location>
        <begin position="182"/>
        <end position="210"/>
    </location>
</feature>
<evidence type="ECO:0008006" key="9">
    <source>
        <dbReference type="Google" id="ProtNLM"/>
    </source>
</evidence>
<keyword evidence="4 6" id="KW-0472">Membrane</keyword>
<organism evidence="7 8">
    <name type="scientific">Sinanodonta woodiana</name>
    <name type="common">Chinese pond mussel</name>
    <name type="synonym">Anodonta woodiana</name>
    <dbReference type="NCBI Taxonomy" id="1069815"/>
    <lineage>
        <taxon>Eukaryota</taxon>
        <taxon>Metazoa</taxon>
        <taxon>Spiralia</taxon>
        <taxon>Lophotrochozoa</taxon>
        <taxon>Mollusca</taxon>
        <taxon>Bivalvia</taxon>
        <taxon>Autobranchia</taxon>
        <taxon>Heteroconchia</taxon>
        <taxon>Palaeoheterodonta</taxon>
        <taxon>Unionida</taxon>
        <taxon>Unionoidea</taxon>
        <taxon>Unionidae</taxon>
        <taxon>Unioninae</taxon>
        <taxon>Sinanodonta</taxon>
    </lineage>
</organism>
<feature type="compositionally biased region" description="Low complexity" evidence="5">
    <location>
        <begin position="56"/>
        <end position="66"/>
    </location>
</feature>
<protein>
    <recommendedName>
        <fullName evidence="9">Protein SPEC3</fullName>
    </recommendedName>
</protein>
<sequence length="353" mass="40010">MSSTEESSGHRSRDQSHDPRHQSNRSRNHDHQPHRVRDVDSVGNHHHSIRPRILSQQQQHQQQRQQHQQRRQQERNGHTQQVSNNDPKDERYVVPALPMPLAIICCTLNFLIPGFGTIVAGISVLCCARTDDMTSQEKCGSCLTVIGIGFLQLLLTVCFLIGWIWSCIWGVTFIGMSSNYFDDDEDGQTTETPWERSRRARGRSPLPTPEIVVNQPYPGIHYSDLPQRIRTRRGRPLSRISLTPSNLIYPLREPSNLRYSTPPPSYSSLGYPTVPPSYVSAISERQTRSETAGTQQRSSESVVGQERFNAESNINSGRRSSTTSRADSQNDLRPTIQPVYRSNVVNDTISEET</sequence>
<evidence type="ECO:0000256" key="1">
    <source>
        <dbReference type="ARBA" id="ARBA00004141"/>
    </source>
</evidence>
<evidence type="ECO:0000256" key="6">
    <source>
        <dbReference type="SAM" id="Phobius"/>
    </source>
</evidence>
<comment type="caution">
    <text evidence="7">The sequence shown here is derived from an EMBL/GenBank/DDBJ whole genome shotgun (WGS) entry which is preliminary data.</text>
</comment>
<keyword evidence="8" id="KW-1185">Reference proteome</keyword>
<evidence type="ECO:0000256" key="2">
    <source>
        <dbReference type="ARBA" id="ARBA00022692"/>
    </source>
</evidence>
<dbReference type="EMBL" id="JBJQND010000015">
    <property type="protein sequence ID" value="KAL3852751.1"/>
    <property type="molecule type" value="Genomic_DNA"/>
</dbReference>
<dbReference type="InterPro" id="IPR026673">
    <property type="entry name" value="SPEC3/Stum"/>
</dbReference>
<dbReference type="AlphaFoldDB" id="A0ABD3UVG5"/>
<keyword evidence="2 6" id="KW-0812">Transmembrane</keyword>
<dbReference type="PANTHER" id="PTHR21676:SF6">
    <property type="entry name" value="PROTEIN STUM"/>
    <property type="match status" value="1"/>
</dbReference>
<evidence type="ECO:0000313" key="8">
    <source>
        <dbReference type="Proteomes" id="UP001634394"/>
    </source>
</evidence>
<dbReference type="GO" id="GO:0016020">
    <property type="term" value="C:membrane"/>
    <property type="evidence" value="ECO:0007669"/>
    <property type="project" value="UniProtKB-SubCell"/>
</dbReference>
<comment type="subcellular location">
    <subcellularLocation>
        <location evidence="1">Membrane</location>
        <topology evidence="1">Multi-pass membrane protein</topology>
    </subcellularLocation>
</comment>
<dbReference type="Pfam" id="PF15795">
    <property type="entry name" value="Spec3"/>
    <property type="match status" value="1"/>
</dbReference>